<sequence length="57" mass="6336">MFTDKEHRGTLEFSDELGNLSINAETGDSVVPAQRVEENDKDLLLSTTEKDDVRDPG</sequence>
<feature type="compositionally biased region" description="Basic and acidic residues" evidence="1">
    <location>
        <begin position="35"/>
        <end position="57"/>
    </location>
</feature>
<proteinExistence type="predicted"/>
<dbReference type="Proteomes" id="UP000265520">
    <property type="component" value="Unassembled WGS sequence"/>
</dbReference>
<dbReference type="AlphaFoldDB" id="A0A392QSZ9"/>
<dbReference type="EMBL" id="LXQA010159747">
    <property type="protein sequence ID" value="MCI27511.1"/>
    <property type="molecule type" value="Genomic_DNA"/>
</dbReference>
<organism evidence="2 3">
    <name type="scientific">Trifolium medium</name>
    <dbReference type="NCBI Taxonomy" id="97028"/>
    <lineage>
        <taxon>Eukaryota</taxon>
        <taxon>Viridiplantae</taxon>
        <taxon>Streptophyta</taxon>
        <taxon>Embryophyta</taxon>
        <taxon>Tracheophyta</taxon>
        <taxon>Spermatophyta</taxon>
        <taxon>Magnoliopsida</taxon>
        <taxon>eudicotyledons</taxon>
        <taxon>Gunneridae</taxon>
        <taxon>Pentapetalae</taxon>
        <taxon>rosids</taxon>
        <taxon>fabids</taxon>
        <taxon>Fabales</taxon>
        <taxon>Fabaceae</taxon>
        <taxon>Papilionoideae</taxon>
        <taxon>50 kb inversion clade</taxon>
        <taxon>NPAAA clade</taxon>
        <taxon>Hologalegina</taxon>
        <taxon>IRL clade</taxon>
        <taxon>Trifolieae</taxon>
        <taxon>Trifolium</taxon>
    </lineage>
</organism>
<feature type="region of interest" description="Disordered" evidence="1">
    <location>
        <begin position="24"/>
        <end position="57"/>
    </location>
</feature>
<protein>
    <submittedName>
        <fullName evidence="2">Beta-adaptin A-like protein</fullName>
    </submittedName>
</protein>
<name>A0A392QSZ9_9FABA</name>
<keyword evidence="3" id="KW-1185">Reference proteome</keyword>
<feature type="non-terminal residue" evidence="2">
    <location>
        <position position="57"/>
    </location>
</feature>
<accession>A0A392QSZ9</accession>
<evidence type="ECO:0000256" key="1">
    <source>
        <dbReference type="SAM" id="MobiDB-lite"/>
    </source>
</evidence>
<evidence type="ECO:0000313" key="3">
    <source>
        <dbReference type="Proteomes" id="UP000265520"/>
    </source>
</evidence>
<reference evidence="2 3" key="1">
    <citation type="journal article" date="2018" name="Front. Plant Sci.">
        <title>Red Clover (Trifolium pratense) and Zigzag Clover (T. medium) - A Picture of Genomic Similarities and Differences.</title>
        <authorList>
            <person name="Dluhosova J."/>
            <person name="Istvanek J."/>
            <person name="Nedelnik J."/>
            <person name="Repkova J."/>
        </authorList>
    </citation>
    <scope>NUCLEOTIDE SEQUENCE [LARGE SCALE GENOMIC DNA]</scope>
    <source>
        <strain evidence="3">cv. 10/8</strain>
        <tissue evidence="2">Leaf</tissue>
    </source>
</reference>
<comment type="caution">
    <text evidence="2">The sequence shown here is derived from an EMBL/GenBank/DDBJ whole genome shotgun (WGS) entry which is preliminary data.</text>
</comment>
<evidence type="ECO:0000313" key="2">
    <source>
        <dbReference type="EMBL" id="MCI27511.1"/>
    </source>
</evidence>